<feature type="compositionally biased region" description="Low complexity" evidence="1">
    <location>
        <begin position="422"/>
        <end position="437"/>
    </location>
</feature>
<comment type="caution">
    <text evidence="2">The sequence shown here is derived from an EMBL/GenBank/DDBJ whole genome shotgun (WGS) entry which is preliminary data.</text>
</comment>
<dbReference type="Proteomes" id="UP000325313">
    <property type="component" value="Unassembled WGS sequence"/>
</dbReference>
<dbReference type="EMBL" id="VDEP01000505">
    <property type="protein sequence ID" value="KAA1068593.1"/>
    <property type="molecule type" value="Genomic_DNA"/>
</dbReference>
<protein>
    <submittedName>
        <fullName evidence="2">Uncharacterized protein</fullName>
    </submittedName>
</protein>
<evidence type="ECO:0000313" key="3">
    <source>
        <dbReference type="Proteomes" id="UP000325313"/>
    </source>
</evidence>
<gene>
    <name evidence="2" type="ORF">PGTUg99_032946</name>
</gene>
<evidence type="ECO:0000256" key="1">
    <source>
        <dbReference type="SAM" id="MobiDB-lite"/>
    </source>
</evidence>
<organism evidence="2 3">
    <name type="scientific">Puccinia graminis f. sp. tritici</name>
    <dbReference type="NCBI Taxonomy" id="56615"/>
    <lineage>
        <taxon>Eukaryota</taxon>
        <taxon>Fungi</taxon>
        <taxon>Dikarya</taxon>
        <taxon>Basidiomycota</taxon>
        <taxon>Pucciniomycotina</taxon>
        <taxon>Pucciniomycetes</taxon>
        <taxon>Pucciniales</taxon>
        <taxon>Pucciniaceae</taxon>
        <taxon>Puccinia</taxon>
    </lineage>
</organism>
<proteinExistence type="predicted"/>
<evidence type="ECO:0000313" key="2">
    <source>
        <dbReference type="EMBL" id="KAA1068593.1"/>
    </source>
</evidence>
<accession>A0A5B0LXJ0</accession>
<sequence length="445" mass="49711">MSGAQSSPLGVELQLAMSCNAHQLLNPKHGLALLHPSKSFIPRMHLERSNGPQLTCLLWFDQGSNEPLGAQVKHLLGNCIRKGESSKSSGCIGNLPSSSEAVGNPAGNGSSIHYLWASVSIISSLGEETIAREFKQIAPTNVAEKLLTAYFPRLRYQGTKRFKYNFHETYKENTFFPHRPNILKRVGQNLGEHYEIKNRLEELARSMWTVNLQILGTIGPCGSGFPYLKEQIALLDWFKRFMTSCRHFVNSNPDGCDSYHQWMEIAEGQMFGKIRESVDATINMNSYQVYKEGLTKKSIYVSNPQSLINQAAVKIVGYYYKMIGKNGSDAIFVSNAKPHLQQVDVAKSTRVKTVPELVHEDSVNRCGFPVLWRAFFPSRILDLIPTQFNQELMHIQEKMINPVFAEVKIHEQAKPLTRASVTKPSTEAKATAATTPADGPSRIGL</sequence>
<name>A0A5B0LXJ0_PUCGR</name>
<reference evidence="2 3" key="1">
    <citation type="submission" date="2019-05" db="EMBL/GenBank/DDBJ databases">
        <title>Emergence of the Ug99 lineage of the wheat stem rust pathogen through somatic hybridization.</title>
        <authorList>
            <person name="Li F."/>
            <person name="Upadhyaya N.M."/>
            <person name="Sperschneider J."/>
            <person name="Matny O."/>
            <person name="Nguyen-Phuc H."/>
            <person name="Mago R."/>
            <person name="Raley C."/>
            <person name="Miller M.E."/>
            <person name="Silverstein K.A.T."/>
            <person name="Henningsen E."/>
            <person name="Hirsch C.D."/>
            <person name="Visser B."/>
            <person name="Pretorius Z.A."/>
            <person name="Steffenson B.J."/>
            <person name="Schwessinger B."/>
            <person name="Dodds P.N."/>
            <person name="Figueroa M."/>
        </authorList>
    </citation>
    <scope>NUCLEOTIDE SEQUENCE [LARGE SCALE GENOMIC DNA]</scope>
    <source>
        <strain evidence="2 3">Ug99</strain>
    </source>
</reference>
<dbReference type="AlphaFoldDB" id="A0A5B0LXJ0"/>
<feature type="region of interest" description="Disordered" evidence="1">
    <location>
        <begin position="416"/>
        <end position="445"/>
    </location>
</feature>